<feature type="non-terminal residue" evidence="1">
    <location>
        <position position="22"/>
    </location>
</feature>
<sequence length="22" mass="2439">QNSRSSSSIQRDKLINACKCSL</sequence>
<dbReference type="AlphaFoldDB" id="A0A382AE91"/>
<protein>
    <submittedName>
        <fullName evidence="1">Uncharacterized protein</fullName>
    </submittedName>
</protein>
<organism evidence="1">
    <name type="scientific">marine metagenome</name>
    <dbReference type="NCBI Taxonomy" id="408172"/>
    <lineage>
        <taxon>unclassified sequences</taxon>
        <taxon>metagenomes</taxon>
        <taxon>ecological metagenomes</taxon>
    </lineage>
</organism>
<name>A0A382AE91_9ZZZZ</name>
<reference evidence="1" key="1">
    <citation type="submission" date="2018-05" db="EMBL/GenBank/DDBJ databases">
        <authorList>
            <person name="Lanie J.A."/>
            <person name="Ng W.-L."/>
            <person name="Kazmierczak K.M."/>
            <person name="Andrzejewski T.M."/>
            <person name="Davidsen T.M."/>
            <person name="Wayne K.J."/>
            <person name="Tettelin H."/>
            <person name="Glass J.I."/>
            <person name="Rusch D."/>
            <person name="Podicherti R."/>
            <person name="Tsui H.-C.T."/>
            <person name="Winkler M.E."/>
        </authorList>
    </citation>
    <scope>NUCLEOTIDE SEQUENCE</scope>
</reference>
<dbReference type="EMBL" id="UINC01024939">
    <property type="protein sequence ID" value="SVA99601.1"/>
    <property type="molecule type" value="Genomic_DNA"/>
</dbReference>
<accession>A0A382AE91</accession>
<gene>
    <name evidence="1" type="ORF">METZ01_LOCUS152455</name>
</gene>
<evidence type="ECO:0000313" key="1">
    <source>
        <dbReference type="EMBL" id="SVA99601.1"/>
    </source>
</evidence>
<proteinExistence type="predicted"/>
<feature type="non-terminal residue" evidence="1">
    <location>
        <position position="1"/>
    </location>
</feature>